<evidence type="ECO:0008006" key="4">
    <source>
        <dbReference type="Google" id="ProtNLM"/>
    </source>
</evidence>
<reference evidence="2 3" key="1">
    <citation type="journal article" date="2022" name="Evol. Bioinform. Online">
        <title>Draft Genome Sequence of Oceanobacillus jordanicus Strain GSFE11, a Halotolerant Plant Growth-Promoting Bacterial Endophyte Isolated From the Jordan Valley.</title>
        <authorList>
            <person name="Alhindi T."/>
            <person name="Albdaiwi R."/>
        </authorList>
    </citation>
    <scope>NUCLEOTIDE SEQUENCE [LARGE SCALE GENOMIC DNA]</scope>
    <source>
        <strain evidence="2 3">GSFE11</strain>
    </source>
</reference>
<evidence type="ECO:0000313" key="2">
    <source>
        <dbReference type="EMBL" id="MCG3417957.1"/>
    </source>
</evidence>
<gene>
    <name evidence="2" type="ORF">K3T81_02230</name>
</gene>
<keyword evidence="3" id="KW-1185">Reference proteome</keyword>
<evidence type="ECO:0000256" key="1">
    <source>
        <dbReference type="SAM" id="SignalP"/>
    </source>
</evidence>
<dbReference type="EMBL" id="JAIFZM010000002">
    <property type="protein sequence ID" value="MCG3417957.1"/>
    <property type="molecule type" value="Genomic_DNA"/>
</dbReference>
<accession>A0AAW5B3H4</accession>
<sequence>MVKKFAASLLALSIVVGSVAIPNAAEAASVSAYYSGSFKTAWEKSKSSYDNAGTLSYGYNTAWINEDNAHGYHSKNDHYASVSNGNGSFTSGNKGAGKVAKIEVRHKGSSIRYSMNY</sequence>
<protein>
    <recommendedName>
        <fullName evidence="4">Lactococcin 972 family bacteriocin</fullName>
    </recommendedName>
</protein>
<proteinExistence type="predicted"/>
<organism evidence="2 3">
    <name type="scientific">Oceanobacillus jordanicus</name>
    <dbReference type="NCBI Taxonomy" id="2867266"/>
    <lineage>
        <taxon>Bacteria</taxon>
        <taxon>Bacillati</taxon>
        <taxon>Bacillota</taxon>
        <taxon>Bacilli</taxon>
        <taxon>Bacillales</taxon>
        <taxon>Bacillaceae</taxon>
        <taxon>Oceanobacillus</taxon>
    </lineage>
</organism>
<dbReference type="Proteomes" id="UP001199631">
    <property type="component" value="Unassembled WGS sequence"/>
</dbReference>
<keyword evidence="1" id="KW-0732">Signal</keyword>
<name>A0AAW5B3H4_9BACI</name>
<comment type="caution">
    <text evidence="2">The sequence shown here is derived from an EMBL/GenBank/DDBJ whole genome shotgun (WGS) entry which is preliminary data.</text>
</comment>
<evidence type="ECO:0000313" key="3">
    <source>
        <dbReference type="Proteomes" id="UP001199631"/>
    </source>
</evidence>
<feature type="chain" id="PRO_5043800888" description="Lactococcin 972 family bacteriocin" evidence="1">
    <location>
        <begin position="28"/>
        <end position="117"/>
    </location>
</feature>
<dbReference type="RefSeq" id="WP_238017980.1">
    <property type="nucleotide sequence ID" value="NZ_JAIFZM010000002.1"/>
</dbReference>
<feature type="signal peptide" evidence="1">
    <location>
        <begin position="1"/>
        <end position="27"/>
    </location>
</feature>
<dbReference type="AlphaFoldDB" id="A0AAW5B3H4"/>